<dbReference type="AlphaFoldDB" id="A0A438M5S4"/>
<feature type="transmembrane region" description="Helical" evidence="2">
    <location>
        <begin position="63"/>
        <end position="87"/>
    </location>
</feature>
<comment type="caution">
    <text evidence="4">The sequence shown here is derived from an EMBL/GenBank/DDBJ whole genome shotgun (WGS) entry which is preliminary data.</text>
</comment>
<evidence type="ECO:0000256" key="1">
    <source>
        <dbReference type="SAM" id="MobiDB-lite"/>
    </source>
</evidence>
<feature type="transmembrane region" description="Helical" evidence="2">
    <location>
        <begin position="107"/>
        <end position="124"/>
    </location>
</feature>
<protein>
    <submittedName>
        <fullName evidence="4">Putative membrane protein YeiB</fullName>
    </submittedName>
</protein>
<dbReference type="PANTHER" id="PTHR30590:SF2">
    <property type="entry name" value="INNER MEMBRANE PROTEIN"/>
    <property type="match status" value="1"/>
</dbReference>
<dbReference type="InterPro" id="IPR052529">
    <property type="entry name" value="Bact_Transport_Assoc"/>
</dbReference>
<evidence type="ECO:0000256" key="2">
    <source>
        <dbReference type="SAM" id="Phobius"/>
    </source>
</evidence>
<organism evidence="4 5">
    <name type="scientific">Nonomuraea polychroma</name>
    <dbReference type="NCBI Taxonomy" id="46176"/>
    <lineage>
        <taxon>Bacteria</taxon>
        <taxon>Bacillati</taxon>
        <taxon>Actinomycetota</taxon>
        <taxon>Actinomycetes</taxon>
        <taxon>Streptosporangiales</taxon>
        <taxon>Streptosporangiaceae</taxon>
        <taxon>Nonomuraea</taxon>
    </lineage>
</organism>
<sequence length="387" mass="41318">MPREDLPQQPPGKGPASHPGHRLPHDGFATASPDRPQSAAPASGQPQTAALSSGRPRIIALDVLRGFALCGIVLTSVPSIAAVGDALKATTGSSDSDWLGLLVHQRFFPIFSTLFGIGFTLLLNSAGRRVPRPRLLLLRRLLVLLAIGLAHMFLLWPGDILTTYAVVGLLVLLPSTWLPRWAVAGLAAVLIVTPLVLGHSGPSLAPGLFLLGSTLARYGLIDRIERSTLVPAGLGLAFAAGAVPAVWLQVDSEAAGAGRSTSWFAPAGLLMAGLYVCTLLVLLRTPLRPAMQAVFAPLGRMTLTNYLTATVLVLVTARVIGGSPDTWSSTTVLLIAGPVLAVQWLWSALWLRRFRQGPIEWLWRWATWGRRPPLSRGREVMGSGRSR</sequence>
<feature type="transmembrane region" description="Helical" evidence="2">
    <location>
        <begin position="232"/>
        <end position="250"/>
    </location>
</feature>
<keyword evidence="2" id="KW-0472">Membrane</keyword>
<reference evidence="4 5" key="1">
    <citation type="submission" date="2019-01" db="EMBL/GenBank/DDBJ databases">
        <title>Sequencing the genomes of 1000 actinobacteria strains.</title>
        <authorList>
            <person name="Klenk H.-P."/>
        </authorList>
    </citation>
    <scope>NUCLEOTIDE SEQUENCE [LARGE SCALE GENOMIC DNA]</scope>
    <source>
        <strain evidence="4 5">DSM 43925</strain>
    </source>
</reference>
<feature type="transmembrane region" description="Helical" evidence="2">
    <location>
        <begin position="160"/>
        <end position="176"/>
    </location>
</feature>
<dbReference type="Proteomes" id="UP000284824">
    <property type="component" value="Unassembled WGS sequence"/>
</dbReference>
<feature type="transmembrane region" description="Helical" evidence="2">
    <location>
        <begin position="136"/>
        <end position="154"/>
    </location>
</feature>
<dbReference type="EMBL" id="SAUN01000001">
    <property type="protein sequence ID" value="RVX41194.1"/>
    <property type="molecule type" value="Genomic_DNA"/>
</dbReference>
<proteinExistence type="predicted"/>
<dbReference type="PANTHER" id="PTHR30590">
    <property type="entry name" value="INNER MEMBRANE PROTEIN"/>
    <property type="match status" value="1"/>
</dbReference>
<feature type="transmembrane region" description="Helical" evidence="2">
    <location>
        <begin position="262"/>
        <end position="283"/>
    </location>
</feature>
<dbReference type="RefSeq" id="WP_127933477.1">
    <property type="nucleotide sequence ID" value="NZ_SAUN01000001.1"/>
</dbReference>
<name>A0A438M5S4_9ACTN</name>
<feature type="transmembrane region" description="Helical" evidence="2">
    <location>
        <begin position="203"/>
        <end position="220"/>
    </location>
</feature>
<keyword evidence="2" id="KW-1133">Transmembrane helix</keyword>
<feature type="domain" description="DUF418" evidence="3">
    <location>
        <begin position="229"/>
        <end position="369"/>
    </location>
</feature>
<feature type="transmembrane region" description="Helical" evidence="2">
    <location>
        <begin position="181"/>
        <end position="197"/>
    </location>
</feature>
<feature type="region of interest" description="Disordered" evidence="1">
    <location>
        <begin position="1"/>
        <end position="51"/>
    </location>
</feature>
<feature type="transmembrane region" description="Helical" evidence="2">
    <location>
        <begin position="303"/>
        <end position="321"/>
    </location>
</feature>
<keyword evidence="5" id="KW-1185">Reference proteome</keyword>
<dbReference type="InterPro" id="IPR007349">
    <property type="entry name" value="DUF418"/>
</dbReference>
<keyword evidence="2" id="KW-0812">Transmembrane</keyword>
<evidence type="ECO:0000313" key="4">
    <source>
        <dbReference type="EMBL" id="RVX41194.1"/>
    </source>
</evidence>
<accession>A0A438M5S4</accession>
<feature type="transmembrane region" description="Helical" evidence="2">
    <location>
        <begin position="327"/>
        <end position="346"/>
    </location>
</feature>
<evidence type="ECO:0000259" key="3">
    <source>
        <dbReference type="Pfam" id="PF04235"/>
    </source>
</evidence>
<gene>
    <name evidence="4" type="ORF">EDD27_3678</name>
</gene>
<dbReference type="Pfam" id="PF04235">
    <property type="entry name" value="DUF418"/>
    <property type="match status" value="1"/>
</dbReference>
<dbReference type="OrthoDB" id="9807744at2"/>
<evidence type="ECO:0000313" key="5">
    <source>
        <dbReference type="Proteomes" id="UP000284824"/>
    </source>
</evidence>